<reference evidence="3 4" key="1">
    <citation type="submission" date="2024-02" db="EMBL/GenBank/DDBJ databases">
        <authorList>
            <person name="Chen Y."/>
            <person name="Shah S."/>
            <person name="Dougan E. K."/>
            <person name="Thang M."/>
            <person name="Chan C."/>
        </authorList>
    </citation>
    <scope>NUCLEOTIDE SEQUENCE [LARGE SCALE GENOMIC DNA]</scope>
</reference>
<keyword evidence="1" id="KW-0040">ANK repeat</keyword>
<feature type="compositionally biased region" description="Low complexity" evidence="2">
    <location>
        <begin position="672"/>
        <end position="684"/>
    </location>
</feature>
<sequence length="1089" mass="119894">MLASSRHLREQRLFMRRPEPRFHPQPDMVPEKSCLVSPAERLRKNRLSYRSGQRQRGRSVSFVKLKEDEPAAREDDGESFESGGGVGEDDVEAAEPVLEGARDERAMYFDADASSEEAETAQESKRHATRTSSLTKQARLRLARLRGGDGGKAKAEAEARARAEAAERMMRMNEEDDFVWDSSDEGGADDDEEESVFREPSHDPDLLHWQFRVAQCTGNARFMNRILMFERVMDKDGRNSEYSIPQMDKAKTLALAMLSGKVDMYRVMIQFVTISEADDWFNQTHPHSRCTCVDGHKSALLIRLVRVGQHDMVRCALKGGLNPDAVICDGNTQRLWWQESEADFMHEPAKLAVCFEKSTPLTSAASMNDQRMLDILLEYGADPGFYQYAAFGVAARYGNIAFLQRLLNFYSAKIEEPNDSNFMNMQRACAVSLKNASAVDQNATIDWLLLRLEQMYDWDLRPNRRRSSLLRLKGRNSASGGSSAVPRKNSSLWRKASLPLGRSKSTPPPGSPMVFSQNPPSSRQLVAEVLRRALDELISEGIEPGSNLRQSIVTGIEKIVALQKKYFPLADFEPRQLLRFYLHATSDEHVHTSEEIVERLLGCGLAQYLAGDLSPDGDDALELDDDDDAGLFDLALGEASEAQDEDGAAGEGSVGATRSSSGASLASAFSSLTSSSSSSPRAGSVVGQPVLTRSNSARARTSTGSAASSSGSSTTNPFYRTASSPALGAASKQSASSPQAKTMGSRVRTFSVAATRILNGLFSLNLKAVSSSVPVEEMMKTASDKERRSVILNAVQRGHLVVLKHLLGVCSDDLVESLLEEAATHHQKEMVDFLLDEIHLRATKRAVSASSEQRSSSPKVVHHDQDQLALEDGAAGDDSESASRRRSANSSSRSWAIDNAILKRTLISALSVGDLAIAELVSSRGVRLDDTDLVEALDRIIAVRKRSACVGIQFVFELSAEHEVLISRQQLSEVFFKAIDVAEPNFAALKSILIYTPVSFITIDHLTCLVQRSCGNGGVDSWRILCEMMIKNFMCGSDEERSHQELATLLYEAETMSKVHVGVLTLLMHSCGSEPEEEHSDDDMPSRWL</sequence>
<evidence type="ECO:0000256" key="2">
    <source>
        <dbReference type="SAM" id="MobiDB-lite"/>
    </source>
</evidence>
<feature type="region of interest" description="Disordered" evidence="2">
    <location>
        <begin position="1"/>
        <end position="32"/>
    </location>
</feature>
<comment type="caution">
    <text evidence="3">The sequence shown here is derived from an EMBL/GenBank/DDBJ whole genome shotgun (WGS) entry which is preliminary data.</text>
</comment>
<feature type="region of interest" description="Disordered" evidence="2">
    <location>
        <begin position="846"/>
        <end position="867"/>
    </location>
</feature>
<dbReference type="InterPro" id="IPR036770">
    <property type="entry name" value="Ankyrin_rpt-contain_sf"/>
</dbReference>
<feature type="compositionally biased region" description="Low complexity" evidence="2">
    <location>
        <begin position="848"/>
        <end position="857"/>
    </location>
</feature>
<accession>A0ABP0KIT0</accession>
<feature type="repeat" description="ANK" evidence="1">
    <location>
        <begin position="356"/>
        <end position="388"/>
    </location>
</feature>
<feature type="region of interest" description="Disordered" evidence="2">
    <location>
        <begin position="496"/>
        <end position="520"/>
    </location>
</feature>
<feature type="compositionally biased region" description="Basic and acidic residues" evidence="2">
    <location>
        <begin position="64"/>
        <end position="74"/>
    </location>
</feature>
<feature type="region of interest" description="Disordered" evidence="2">
    <location>
        <begin position="179"/>
        <end position="201"/>
    </location>
</feature>
<feature type="region of interest" description="Disordered" evidence="2">
    <location>
        <begin position="44"/>
        <end position="98"/>
    </location>
</feature>
<dbReference type="EMBL" id="CAXAMM010011357">
    <property type="protein sequence ID" value="CAK9025942.1"/>
    <property type="molecule type" value="Genomic_DNA"/>
</dbReference>
<dbReference type="InterPro" id="IPR002110">
    <property type="entry name" value="Ankyrin_rpt"/>
</dbReference>
<organism evidence="3 4">
    <name type="scientific">Durusdinium trenchii</name>
    <dbReference type="NCBI Taxonomy" id="1381693"/>
    <lineage>
        <taxon>Eukaryota</taxon>
        <taxon>Sar</taxon>
        <taxon>Alveolata</taxon>
        <taxon>Dinophyceae</taxon>
        <taxon>Suessiales</taxon>
        <taxon>Symbiodiniaceae</taxon>
        <taxon>Durusdinium</taxon>
    </lineage>
</organism>
<feature type="region of interest" description="Disordered" evidence="2">
    <location>
        <begin position="672"/>
        <end position="745"/>
    </location>
</feature>
<protein>
    <submittedName>
        <fullName evidence="3">ANK_REP_REGION domain-containing protein</fullName>
    </submittedName>
</protein>
<dbReference type="PROSITE" id="PS50297">
    <property type="entry name" value="ANK_REP_REGION"/>
    <property type="match status" value="1"/>
</dbReference>
<proteinExistence type="predicted"/>
<feature type="region of interest" description="Disordered" evidence="2">
    <location>
        <begin position="112"/>
        <end position="136"/>
    </location>
</feature>
<keyword evidence="4" id="KW-1185">Reference proteome</keyword>
<dbReference type="Gene3D" id="1.25.40.20">
    <property type="entry name" value="Ankyrin repeat-containing domain"/>
    <property type="match status" value="1"/>
</dbReference>
<dbReference type="PROSITE" id="PS50088">
    <property type="entry name" value="ANK_REPEAT"/>
    <property type="match status" value="1"/>
</dbReference>
<feature type="compositionally biased region" description="Low complexity" evidence="2">
    <location>
        <begin position="692"/>
        <end position="716"/>
    </location>
</feature>
<evidence type="ECO:0000313" key="4">
    <source>
        <dbReference type="Proteomes" id="UP001642464"/>
    </source>
</evidence>
<dbReference type="Proteomes" id="UP001642464">
    <property type="component" value="Unassembled WGS sequence"/>
</dbReference>
<dbReference type="SUPFAM" id="SSF48403">
    <property type="entry name" value="Ankyrin repeat"/>
    <property type="match status" value="1"/>
</dbReference>
<feature type="compositionally biased region" description="Acidic residues" evidence="2">
    <location>
        <begin position="179"/>
        <end position="194"/>
    </location>
</feature>
<evidence type="ECO:0000313" key="3">
    <source>
        <dbReference type="EMBL" id="CAK9025942.1"/>
    </source>
</evidence>
<feature type="compositionally biased region" description="Basic residues" evidence="2">
    <location>
        <begin position="44"/>
        <end position="57"/>
    </location>
</feature>
<evidence type="ECO:0000256" key="1">
    <source>
        <dbReference type="PROSITE-ProRule" id="PRU00023"/>
    </source>
</evidence>
<feature type="compositionally biased region" description="Low complexity" evidence="2">
    <location>
        <begin position="729"/>
        <end position="741"/>
    </location>
</feature>
<feature type="compositionally biased region" description="Basic and acidic residues" evidence="2">
    <location>
        <begin position="7"/>
        <end position="24"/>
    </location>
</feature>
<gene>
    <name evidence="3" type="ORF">SCF082_LOCUS17287</name>
</gene>
<dbReference type="SMART" id="SM00248">
    <property type="entry name" value="ANK"/>
    <property type="match status" value="4"/>
</dbReference>
<name>A0ABP0KIT0_9DINO</name>